<accession>A0A2K4ZQ66</accession>
<keyword evidence="1" id="KW-1133">Transmembrane helix</keyword>
<evidence type="ECO:0000256" key="1">
    <source>
        <dbReference type="SAM" id="Phobius"/>
    </source>
</evidence>
<evidence type="ECO:0000313" key="3">
    <source>
        <dbReference type="EMBL" id="SOY32613.1"/>
    </source>
</evidence>
<organism evidence="3 4">
    <name type="scientific">Acetatifactor muris</name>
    <dbReference type="NCBI Taxonomy" id="879566"/>
    <lineage>
        <taxon>Bacteria</taxon>
        <taxon>Bacillati</taxon>
        <taxon>Bacillota</taxon>
        <taxon>Clostridia</taxon>
        <taxon>Lachnospirales</taxon>
        <taxon>Lachnospiraceae</taxon>
        <taxon>Acetatifactor</taxon>
    </lineage>
</organism>
<dbReference type="Pfam" id="PF12704">
    <property type="entry name" value="MacB_PCD"/>
    <property type="match status" value="1"/>
</dbReference>
<dbReference type="EMBL" id="OFSM01000058">
    <property type="protein sequence ID" value="SOY32613.1"/>
    <property type="molecule type" value="Genomic_DNA"/>
</dbReference>
<name>A0A2K4ZQ66_9FIRM</name>
<sequence length="383" mass="43064">MKKIVLGISGGISFLIFLILLFAANYLGSSQLSQSAAERWSSEGDASQVSCFFPVDAGMTEDRIIEFQHTIDGALTDASVLQESTNPGARLWADAYSADGKVTISSDKTSLSADAIGIGGDFFLFHPLKLLYGSYFSGNDLMQDYCVIDEDAAWQLFGSNDVAGMMVSIGGVPHIVTGVVERPSGRLAEAAGLDSTLVYVSYKTLTELGESNGINHYEIVMPNPITGFAANYIREQLGADEKETEVVENTTRYSLVTRLKLLTQFGTRSMNGKAIIYPYWENIARGYEDILMVMTLFELLFLLYPVILGLVFFCIWWKHKGWTVKDVWYKLKDMVERRMEKLRENRKRKKNGEIDDSALLEELEDEKKPFQGIRRLRGKWKRK</sequence>
<keyword evidence="1" id="KW-0472">Membrane</keyword>
<gene>
    <name evidence="3" type="ORF">AMURIS_05378</name>
</gene>
<dbReference type="Proteomes" id="UP000236311">
    <property type="component" value="Unassembled WGS sequence"/>
</dbReference>
<protein>
    <submittedName>
        <fullName evidence="3">MacB-like periplasmic core domain protein</fullName>
    </submittedName>
</protein>
<keyword evidence="4" id="KW-1185">Reference proteome</keyword>
<feature type="domain" description="MacB-like periplasmic core" evidence="2">
    <location>
        <begin position="5"/>
        <end position="208"/>
    </location>
</feature>
<reference evidence="3 4" key="1">
    <citation type="submission" date="2018-01" db="EMBL/GenBank/DDBJ databases">
        <authorList>
            <person name="Gaut B.S."/>
            <person name="Morton B.R."/>
            <person name="Clegg M.T."/>
            <person name="Duvall M.R."/>
        </authorList>
    </citation>
    <scope>NUCLEOTIDE SEQUENCE [LARGE SCALE GENOMIC DNA]</scope>
    <source>
        <strain evidence="3">GP69</strain>
    </source>
</reference>
<feature type="transmembrane region" description="Helical" evidence="1">
    <location>
        <begin position="290"/>
        <end position="317"/>
    </location>
</feature>
<dbReference type="AlphaFoldDB" id="A0A2K4ZQ66"/>
<dbReference type="InterPro" id="IPR025857">
    <property type="entry name" value="MacB_PCD"/>
</dbReference>
<proteinExistence type="predicted"/>
<evidence type="ECO:0000259" key="2">
    <source>
        <dbReference type="Pfam" id="PF12704"/>
    </source>
</evidence>
<evidence type="ECO:0000313" key="4">
    <source>
        <dbReference type="Proteomes" id="UP000236311"/>
    </source>
</evidence>
<keyword evidence="1" id="KW-0812">Transmembrane</keyword>